<proteinExistence type="predicted"/>
<accession>A0ABX8BG70</accession>
<evidence type="ECO:0000313" key="2">
    <source>
        <dbReference type="EMBL" id="QUW04080.1"/>
    </source>
</evidence>
<dbReference type="EMBL" id="CP072649">
    <property type="protein sequence ID" value="QUW04080.1"/>
    <property type="molecule type" value="Genomic_DNA"/>
</dbReference>
<dbReference type="RefSeq" id="WP_211429969.1">
    <property type="nucleotide sequence ID" value="NZ_CP072649.1"/>
</dbReference>
<organism evidence="2 3">
    <name type="scientific">Chloracidobacterium validum</name>
    <dbReference type="NCBI Taxonomy" id="2821543"/>
    <lineage>
        <taxon>Bacteria</taxon>
        <taxon>Pseudomonadati</taxon>
        <taxon>Acidobacteriota</taxon>
        <taxon>Terriglobia</taxon>
        <taxon>Terriglobales</taxon>
        <taxon>Acidobacteriaceae</taxon>
        <taxon>Chloracidobacterium</taxon>
    </lineage>
</organism>
<evidence type="ECO:0000256" key="1">
    <source>
        <dbReference type="SAM" id="MobiDB-lite"/>
    </source>
</evidence>
<evidence type="ECO:0008006" key="4">
    <source>
        <dbReference type="Google" id="ProtNLM"/>
    </source>
</evidence>
<gene>
    <name evidence="2" type="ORF">J8C06_13585</name>
</gene>
<keyword evidence="3" id="KW-1185">Reference proteome</keyword>
<reference evidence="2 3" key="1">
    <citation type="submission" date="2021-03" db="EMBL/GenBank/DDBJ databases">
        <title>Genomic and phenotypic characterization of Chloracidobacterium isolates provides evidence for multiple species.</title>
        <authorList>
            <person name="Saini M.K."/>
            <person name="Costas A.M.G."/>
            <person name="Tank M."/>
            <person name="Bryant D.A."/>
        </authorList>
    </citation>
    <scope>NUCLEOTIDE SEQUENCE [LARGE SCALE GENOMIC DNA]</scope>
    <source>
        <strain evidence="2 3">BV2-C</strain>
    </source>
</reference>
<feature type="compositionally biased region" description="Basic and acidic residues" evidence="1">
    <location>
        <begin position="1"/>
        <end position="11"/>
    </location>
</feature>
<name>A0ABX8BG70_9BACT</name>
<protein>
    <recommendedName>
        <fullName evidence="4">Phasin domain-containing protein</fullName>
    </recommendedName>
</protein>
<dbReference type="Proteomes" id="UP000676506">
    <property type="component" value="Chromosome 2"/>
</dbReference>
<evidence type="ECO:0000313" key="3">
    <source>
        <dbReference type="Proteomes" id="UP000676506"/>
    </source>
</evidence>
<feature type="region of interest" description="Disordered" evidence="1">
    <location>
        <begin position="1"/>
        <end position="24"/>
    </location>
</feature>
<sequence length="124" mass="13233">MTQPKRTEKTTDTTGRPGSVTDPVTNAVQSATDVMLDMAAASRSAAFATMRAGLAVQEEALKSMATMLTGTERMTVATGDAAREIATSGVEAARSAFEQWNALVNDGLRKHMELMAFPMNHIVK</sequence>
<feature type="compositionally biased region" description="Polar residues" evidence="1">
    <location>
        <begin position="12"/>
        <end position="24"/>
    </location>
</feature>